<name>A0A922AFL1_CARIL</name>
<accession>A0A922AFL1</accession>
<dbReference type="AlphaFoldDB" id="A0A922AFL1"/>
<sequence>MNFGFSFFEVIDKFSMIITVEALKSMCCLICVKPFVFSGAYAVKLNNTATTKLPILSSRTKGKRDSFIAFFEDLKGSEKNRLSSTMMKLVKAQKYKPQQDEGSRLGRTGQWSGTMGYKDMGDGILKVAKLLETMQMAIVVIREQQQQSFNISG</sequence>
<organism evidence="1 2">
    <name type="scientific">Carya illinoinensis</name>
    <name type="common">Pecan</name>
    <dbReference type="NCBI Taxonomy" id="32201"/>
    <lineage>
        <taxon>Eukaryota</taxon>
        <taxon>Viridiplantae</taxon>
        <taxon>Streptophyta</taxon>
        <taxon>Embryophyta</taxon>
        <taxon>Tracheophyta</taxon>
        <taxon>Spermatophyta</taxon>
        <taxon>Magnoliopsida</taxon>
        <taxon>eudicotyledons</taxon>
        <taxon>Gunneridae</taxon>
        <taxon>Pentapetalae</taxon>
        <taxon>rosids</taxon>
        <taxon>fabids</taxon>
        <taxon>Fagales</taxon>
        <taxon>Juglandaceae</taxon>
        <taxon>Carya</taxon>
    </lineage>
</organism>
<protein>
    <submittedName>
        <fullName evidence="1">Uncharacterized protein</fullName>
    </submittedName>
</protein>
<dbReference type="Proteomes" id="UP000811246">
    <property type="component" value="Chromosome 13"/>
</dbReference>
<evidence type="ECO:0000313" key="2">
    <source>
        <dbReference type="Proteomes" id="UP000811246"/>
    </source>
</evidence>
<gene>
    <name evidence="1" type="ORF">I3842_13G039200</name>
</gene>
<evidence type="ECO:0000313" key="1">
    <source>
        <dbReference type="EMBL" id="KAG6680389.1"/>
    </source>
</evidence>
<proteinExistence type="predicted"/>
<dbReference type="EMBL" id="CM031837">
    <property type="protein sequence ID" value="KAG6680389.1"/>
    <property type="molecule type" value="Genomic_DNA"/>
</dbReference>
<comment type="caution">
    <text evidence="1">The sequence shown here is derived from an EMBL/GenBank/DDBJ whole genome shotgun (WGS) entry which is preliminary data.</text>
</comment>
<reference evidence="1" key="1">
    <citation type="submission" date="2021-01" db="EMBL/GenBank/DDBJ databases">
        <authorList>
            <person name="Lovell J.T."/>
            <person name="Bentley N."/>
            <person name="Bhattarai G."/>
            <person name="Jenkins J.W."/>
            <person name="Sreedasyam A."/>
            <person name="Alarcon Y."/>
            <person name="Bock C."/>
            <person name="Boston L."/>
            <person name="Carlson J."/>
            <person name="Cervantes K."/>
            <person name="Clermont K."/>
            <person name="Krom N."/>
            <person name="Kubenka K."/>
            <person name="Mamidi S."/>
            <person name="Mattison C."/>
            <person name="Monteros M."/>
            <person name="Pisani C."/>
            <person name="Plott C."/>
            <person name="Rajasekar S."/>
            <person name="Rhein H.S."/>
            <person name="Rohla C."/>
            <person name="Song M."/>
            <person name="Hilaire R.S."/>
            <person name="Shu S."/>
            <person name="Wells L."/>
            <person name="Wang X."/>
            <person name="Webber J."/>
            <person name="Heerema R.J."/>
            <person name="Klein P."/>
            <person name="Conner P."/>
            <person name="Grauke L."/>
            <person name="Grimwood J."/>
            <person name="Schmutz J."/>
            <person name="Randall J.J."/>
        </authorList>
    </citation>
    <scope>NUCLEOTIDE SEQUENCE</scope>
    <source>
        <tissue evidence="1">Leaf</tissue>
    </source>
</reference>